<dbReference type="PANTHER" id="PTHR34820:SF4">
    <property type="entry name" value="INNER MEMBRANE PROTEIN YEBZ"/>
    <property type="match status" value="1"/>
</dbReference>
<keyword evidence="4 6" id="KW-1133">Transmembrane helix</keyword>
<gene>
    <name evidence="8" type="primary">yebZ</name>
    <name evidence="8" type="ORF">SDC9_207122</name>
</gene>
<evidence type="ECO:0000256" key="5">
    <source>
        <dbReference type="ARBA" id="ARBA00023136"/>
    </source>
</evidence>
<comment type="subcellular location">
    <subcellularLocation>
        <location evidence="1">Cell membrane</location>
        <topology evidence="1">Multi-pass membrane protein</topology>
    </subcellularLocation>
</comment>
<feature type="transmembrane region" description="Helical" evidence="6">
    <location>
        <begin position="7"/>
        <end position="29"/>
    </location>
</feature>
<evidence type="ECO:0000313" key="8">
    <source>
        <dbReference type="EMBL" id="MPN59401.1"/>
    </source>
</evidence>
<dbReference type="GO" id="GO:0006825">
    <property type="term" value="P:copper ion transport"/>
    <property type="evidence" value="ECO:0007669"/>
    <property type="project" value="InterPro"/>
</dbReference>
<feature type="transmembrane region" description="Helical" evidence="6">
    <location>
        <begin position="41"/>
        <end position="62"/>
    </location>
</feature>
<proteinExistence type="predicted"/>
<dbReference type="AlphaFoldDB" id="A0A645J710"/>
<keyword evidence="2" id="KW-1003">Cell membrane</keyword>
<evidence type="ECO:0000256" key="2">
    <source>
        <dbReference type="ARBA" id="ARBA00022475"/>
    </source>
</evidence>
<dbReference type="InterPro" id="IPR032694">
    <property type="entry name" value="CopC/D"/>
</dbReference>
<dbReference type="PANTHER" id="PTHR34820">
    <property type="entry name" value="INNER MEMBRANE PROTEIN YEBZ"/>
    <property type="match status" value="1"/>
</dbReference>
<keyword evidence="3 6" id="KW-0812">Transmembrane</keyword>
<dbReference type="Pfam" id="PF05425">
    <property type="entry name" value="CopD"/>
    <property type="match status" value="1"/>
</dbReference>
<accession>A0A645J710</accession>
<reference evidence="8" key="1">
    <citation type="submission" date="2019-08" db="EMBL/GenBank/DDBJ databases">
        <authorList>
            <person name="Kucharzyk K."/>
            <person name="Murdoch R.W."/>
            <person name="Higgins S."/>
            <person name="Loffler F."/>
        </authorList>
    </citation>
    <scope>NUCLEOTIDE SEQUENCE</scope>
</reference>
<dbReference type="InterPro" id="IPR008457">
    <property type="entry name" value="Cu-R_CopD_dom"/>
</dbReference>
<evidence type="ECO:0000256" key="3">
    <source>
        <dbReference type="ARBA" id="ARBA00022692"/>
    </source>
</evidence>
<evidence type="ECO:0000256" key="4">
    <source>
        <dbReference type="ARBA" id="ARBA00022989"/>
    </source>
</evidence>
<organism evidence="8">
    <name type="scientific">bioreactor metagenome</name>
    <dbReference type="NCBI Taxonomy" id="1076179"/>
    <lineage>
        <taxon>unclassified sequences</taxon>
        <taxon>metagenomes</taxon>
        <taxon>ecological metagenomes</taxon>
    </lineage>
</organism>
<evidence type="ECO:0000256" key="6">
    <source>
        <dbReference type="SAM" id="Phobius"/>
    </source>
</evidence>
<keyword evidence="5 6" id="KW-0472">Membrane</keyword>
<feature type="transmembrane region" description="Helical" evidence="6">
    <location>
        <begin position="83"/>
        <end position="101"/>
    </location>
</feature>
<dbReference type="GO" id="GO:0005886">
    <property type="term" value="C:plasma membrane"/>
    <property type="evidence" value="ECO:0007669"/>
    <property type="project" value="UniProtKB-SubCell"/>
</dbReference>
<evidence type="ECO:0000256" key="1">
    <source>
        <dbReference type="ARBA" id="ARBA00004651"/>
    </source>
</evidence>
<comment type="caution">
    <text evidence="8">The sequence shown here is derived from an EMBL/GenBank/DDBJ whole genome shotgun (WGS) entry which is preliminary data.</text>
</comment>
<name>A0A645J710_9ZZZZ</name>
<protein>
    <submittedName>
        <fullName evidence="8">Inner membrane protein YebZ</fullName>
    </submittedName>
</protein>
<evidence type="ECO:0000259" key="7">
    <source>
        <dbReference type="Pfam" id="PF05425"/>
    </source>
</evidence>
<sequence>MMRFSRYGHLFVIGVLLTGIMNVLFIVGFSVPWHMAYGRLLLLKGALVMLMVAIALVNRYVLVPRMQQDNRGMTLYFIWMTKLEWGIGAVVLAIVSLFATLEPF</sequence>
<feature type="domain" description="Copper resistance protein D" evidence="7">
    <location>
        <begin position="1"/>
        <end position="97"/>
    </location>
</feature>
<dbReference type="EMBL" id="VSSQ01133378">
    <property type="protein sequence ID" value="MPN59401.1"/>
    <property type="molecule type" value="Genomic_DNA"/>
</dbReference>